<proteinExistence type="predicted"/>
<organism evidence="2 3">
    <name type="scientific">Orbilia oligospora</name>
    <name type="common">Nematode-trapping fungus</name>
    <name type="synonym">Arthrobotrys oligospora</name>
    <dbReference type="NCBI Taxonomy" id="2813651"/>
    <lineage>
        <taxon>Eukaryota</taxon>
        <taxon>Fungi</taxon>
        <taxon>Dikarya</taxon>
        <taxon>Ascomycota</taxon>
        <taxon>Pezizomycotina</taxon>
        <taxon>Orbiliomycetes</taxon>
        <taxon>Orbiliales</taxon>
        <taxon>Orbiliaceae</taxon>
        <taxon>Orbilia</taxon>
    </lineage>
</organism>
<accession>A0A8H2DU95</accession>
<evidence type="ECO:0000256" key="1">
    <source>
        <dbReference type="SAM" id="SignalP"/>
    </source>
</evidence>
<feature type="signal peptide" evidence="1">
    <location>
        <begin position="1"/>
        <end position="24"/>
    </location>
</feature>
<dbReference type="EMBL" id="SOZJ01000005">
    <property type="protein sequence ID" value="TGJ67000.1"/>
    <property type="molecule type" value="Genomic_DNA"/>
</dbReference>
<dbReference type="Proteomes" id="UP000297595">
    <property type="component" value="Unassembled WGS sequence"/>
</dbReference>
<comment type="caution">
    <text evidence="2">The sequence shown here is derived from an EMBL/GenBank/DDBJ whole genome shotgun (WGS) entry which is preliminary data.</text>
</comment>
<evidence type="ECO:0000313" key="2">
    <source>
        <dbReference type="EMBL" id="TGJ67000.1"/>
    </source>
</evidence>
<evidence type="ECO:0000313" key="3">
    <source>
        <dbReference type="Proteomes" id="UP000297595"/>
    </source>
</evidence>
<gene>
    <name evidence="2" type="ORF">EYR41_008584</name>
</gene>
<sequence>MRNKQFPLVTTALWFWAMFSICFGSETVPHAHNSTLVRRAELTRLPRNRWAIGSPRRACRVGLYMYRNSGTSEKCSMWEGIPLSTDEQYGNLPFLDGICYRLTELDPKLNPSSLASASVTVIVQGYCNCIIYSDDVCGRGPKPEDVKSYPTQNMIWSKNGIIAGSIQCFQDSGWESFESCSVKLSDGITYPSIFETDNRGLIKWEWKYNYLLKAEFSKYTLNRRTGESECITIGGISLRSWEIEGCTCHLYTDESCQKRYITFGGKGVRRVEDFQPQRGDPQKIRSVRCDLPWTYDPMEDVSFHRSICTNLHPSGQFPNYQIKPFK</sequence>
<name>A0A8H2DU95_ORBOL</name>
<reference evidence="2 3" key="1">
    <citation type="submission" date="2019-03" db="EMBL/GenBank/DDBJ databases">
        <title>Nematode-trapping fungi genome.</title>
        <authorList>
            <person name="Vidal-Diez De Ulzurrun G."/>
        </authorList>
    </citation>
    <scope>NUCLEOTIDE SEQUENCE [LARGE SCALE GENOMIC DNA]</scope>
    <source>
        <strain evidence="2 3">TWF154</strain>
    </source>
</reference>
<keyword evidence="1" id="KW-0732">Signal</keyword>
<dbReference type="AlphaFoldDB" id="A0A8H2DU95"/>
<protein>
    <submittedName>
        <fullName evidence="2">Uncharacterized protein</fullName>
    </submittedName>
</protein>
<dbReference type="OrthoDB" id="10318125at2759"/>
<feature type="chain" id="PRO_5034193831" evidence="1">
    <location>
        <begin position="25"/>
        <end position="326"/>
    </location>
</feature>